<keyword evidence="2" id="KW-0732">Signal</keyword>
<dbReference type="InterPro" id="IPR000320">
    <property type="entry name" value="Hedgehog_signalling_dom"/>
</dbReference>
<evidence type="ECO:0000256" key="1">
    <source>
        <dbReference type="ARBA" id="ARBA00022833"/>
    </source>
</evidence>
<feature type="signal peptide" evidence="2">
    <location>
        <begin position="1"/>
        <end position="18"/>
    </location>
</feature>
<comment type="caution">
    <text evidence="4">The sequence shown here is derived from an EMBL/GenBank/DDBJ whole genome shotgun (WGS) entry which is preliminary data.</text>
</comment>
<keyword evidence="1" id="KW-0862">Zinc</keyword>
<dbReference type="GO" id="GO:0007224">
    <property type="term" value="P:smoothened signaling pathway"/>
    <property type="evidence" value="ECO:0007669"/>
    <property type="project" value="TreeGrafter"/>
</dbReference>
<dbReference type="GO" id="GO:0005113">
    <property type="term" value="F:patched binding"/>
    <property type="evidence" value="ECO:0007669"/>
    <property type="project" value="TreeGrafter"/>
</dbReference>
<dbReference type="GO" id="GO:0010468">
    <property type="term" value="P:regulation of gene expression"/>
    <property type="evidence" value="ECO:0007669"/>
    <property type="project" value="TreeGrafter"/>
</dbReference>
<accession>A0AAD7RTC8</accession>
<dbReference type="GO" id="GO:0005615">
    <property type="term" value="C:extracellular space"/>
    <property type="evidence" value="ECO:0007669"/>
    <property type="project" value="TreeGrafter"/>
</dbReference>
<dbReference type="InterPro" id="IPR050387">
    <property type="entry name" value="Hedgehog_Signaling"/>
</dbReference>
<evidence type="ECO:0000256" key="2">
    <source>
        <dbReference type="SAM" id="SignalP"/>
    </source>
</evidence>
<dbReference type="InterPro" id="IPR009045">
    <property type="entry name" value="Zn_M74/Hedgehog-like"/>
</dbReference>
<dbReference type="GO" id="GO:0007267">
    <property type="term" value="P:cell-cell signaling"/>
    <property type="evidence" value="ECO:0007669"/>
    <property type="project" value="InterPro"/>
</dbReference>
<dbReference type="GO" id="GO:0001708">
    <property type="term" value="P:cell fate specification"/>
    <property type="evidence" value="ECO:0007669"/>
    <property type="project" value="TreeGrafter"/>
</dbReference>
<dbReference type="Proteomes" id="UP001221898">
    <property type="component" value="Unassembled WGS sequence"/>
</dbReference>
<organism evidence="4 5">
    <name type="scientific">Aldrovandia affinis</name>
    <dbReference type="NCBI Taxonomy" id="143900"/>
    <lineage>
        <taxon>Eukaryota</taxon>
        <taxon>Metazoa</taxon>
        <taxon>Chordata</taxon>
        <taxon>Craniata</taxon>
        <taxon>Vertebrata</taxon>
        <taxon>Euteleostomi</taxon>
        <taxon>Actinopterygii</taxon>
        <taxon>Neopterygii</taxon>
        <taxon>Teleostei</taxon>
        <taxon>Notacanthiformes</taxon>
        <taxon>Halosauridae</taxon>
        <taxon>Aldrovandia</taxon>
    </lineage>
</organism>
<sequence>MRHFVLGAFFIGCALVLSSVIEGCGPGRGYGTRRSPRKLTPLALKQFSPNVAERTLGASGRYEGKITRNSERFKELSPNYNPDIIFKDEENTGADRLMTQVMDGTLSNGRGRAKSGSAAQARAVCPSLASRQTLSYSLQQHCFRSAG</sequence>
<evidence type="ECO:0000259" key="3">
    <source>
        <dbReference type="Pfam" id="PF01085"/>
    </source>
</evidence>
<dbReference type="Gene3D" id="3.30.1380.10">
    <property type="match status" value="1"/>
</dbReference>
<name>A0AAD7RTC8_9TELE</name>
<dbReference type="SUPFAM" id="SSF55166">
    <property type="entry name" value="Hedgehog/DD-peptidase"/>
    <property type="match status" value="1"/>
</dbReference>
<dbReference type="AlphaFoldDB" id="A0AAD7RTC8"/>
<dbReference type="GO" id="GO:0005509">
    <property type="term" value="F:calcium ion binding"/>
    <property type="evidence" value="ECO:0007669"/>
    <property type="project" value="TreeGrafter"/>
</dbReference>
<keyword evidence="5" id="KW-1185">Reference proteome</keyword>
<evidence type="ECO:0000313" key="5">
    <source>
        <dbReference type="Proteomes" id="UP001221898"/>
    </source>
</evidence>
<dbReference type="PANTHER" id="PTHR11889:SF39">
    <property type="entry name" value="INDIAN HEDGEHOG PROTEIN"/>
    <property type="match status" value="1"/>
</dbReference>
<proteinExistence type="predicted"/>
<dbReference type="Pfam" id="PF01085">
    <property type="entry name" value="HH_signal"/>
    <property type="match status" value="1"/>
</dbReference>
<evidence type="ECO:0000313" key="4">
    <source>
        <dbReference type="EMBL" id="KAJ8389800.1"/>
    </source>
</evidence>
<dbReference type="EMBL" id="JAINUG010000178">
    <property type="protein sequence ID" value="KAJ8389800.1"/>
    <property type="molecule type" value="Genomic_DNA"/>
</dbReference>
<reference evidence="4" key="1">
    <citation type="journal article" date="2023" name="Science">
        <title>Genome structures resolve the early diversification of teleost fishes.</title>
        <authorList>
            <person name="Parey E."/>
            <person name="Louis A."/>
            <person name="Montfort J."/>
            <person name="Bouchez O."/>
            <person name="Roques C."/>
            <person name="Iampietro C."/>
            <person name="Lluch J."/>
            <person name="Castinel A."/>
            <person name="Donnadieu C."/>
            <person name="Desvignes T."/>
            <person name="Floi Bucao C."/>
            <person name="Jouanno E."/>
            <person name="Wen M."/>
            <person name="Mejri S."/>
            <person name="Dirks R."/>
            <person name="Jansen H."/>
            <person name="Henkel C."/>
            <person name="Chen W.J."/>
            <person name="Zahm M."/>
            <person name="Cabau C."/>
            <person name="Klopp C."/>
            <person name="Thompson A.W."/>
            <person name="Robinson-Rechavi M."/>
            <person name="Braasch I."/>
            <person name="Lecointre G."/>
            <person name="Bobe J."/>
            <person name="Postlethwait J.H."/>
            <person name="Berthelot C."/>
            <person name="Roest Crollius H."/>
            <person name="Guiguen Y."/>
        </authorList>
    </citation>
    <scope>NUCLEOTIDE SEQUENCE</scope>
    <source>
        <strain evidence="4">NC1722</strain>
    </source>
</reference>
<gene>
    <name evidence="4" type="ORF">AAFF_G00115060</name>
</gene>
<feature type="chain" id="PRO_5042201925" description="Hedgehog N-terminal signalling domain-containing protein" evidence="2">
    <location>
        <begin position="19"/>
        <end position="147"/>
    </location>
</feature>
<dbReference type="PANTHER" id="PTHR11889">
    <property type="entry name" value="HEDGEHOG"/>
    <property type="match status" value="1"/>
</dbReference>
<feature type="domain" description="Hedgehog N-terminal signalling" evidence="3">
    <location>
        <begin position="24"/>
        <end position="106"/>
    </location>
</feature>
<protein>
    <recommendedName>
        <fullName evidence="3">Hedgehog N-terminal signalling domain-containing protein</fullName>
    </recommendedName>
</protein>